<dbReference type="GO" id="GO:0090427">
    <property type="term" value="P:activation of meiosis"/>
    <property type="evidence" value="ECO:0007669"/>
    <property type="project" value="TreeGrafter"/>
</dbReference>
<proteinExistence type="predicted"/>
<dbReference type="InterPro" id="IPR057021">
    <property type="entry name" value="bHLH_STRA8"/>
</dbReference>
<dbReference type="RefSeq" id="XP_037395823.1">
    <property type="nucleotide sequence ID" value="XM_037539926.1"/>
</dbReference>
<dbReference type="GeneID" id="108425354"/>
<feature type="domain" description="STRA8 bHLH" evidence="1">
    <location>
        <begin position="22"/>
        <end position="87"/>
    </location>
</feature>
<dbReference type="PANTHER" id="PTHR35254">
    <property type="entry name" value="STIMULATED BY RETINOIC ACID GENE 8 PROTEIN HOMOLOG"/>
    <property type="match status" value="1"/>
</dbReference>
<dbReference type="Pfam" id="PF23175">
    <property type="entry name" value="bHLH_STRA8"/>
    <property type="match status" value="1"/>
</dbReference>
<accession>A0A3B4BQA2</accession>
<dbReference type="AlphaFoldDB" id="A0A3B4BQA2"/>
<evidence type="ECO:0000313" key="3">
    <source>
        <dbReference type="Proteomes" id="UP001501920"/>
    </source>
</evidence>
<organism evidence="2 3">
    <name type="scientific">Pygocentrus nattereri</name>
    <name type="common">Red-bellied piranha</name>
    <dbReference type="NCBI Taxonomy" id="42514"/>
    <lineage>
        <taxon>Eukaryota</taxon>
        <taxon>Metazoa</taxon>
        <taxon>Chordata</taxon>
        <taxon>Craniata</taxon>
        <taxon>Vertebrata</taxon>
        <taxon>Euteleostomi</taxon>
        <taxon>Actinopterygii</taxon>
        <taxon>Neopterygii</taxon>
        <taxon>Teleostei</taxon>
        <taxon>Ostariophysi</taxon>
        <taxon>Characiformes</taxon>
        <taxon>Characoidei</taxon>
        <taxon>Pygocentrus</taxon>
    </lineage>
</organism>
<evidence type="ECO:0000259" key="1">
    <source>
        <dbReference type="Pfam" id="PF23175"/>
    </source>
</evidence>
<dbReference type="InterPro" id="IPR033537">
    <property type="entry name" value="Stra8"/>
</dbReference>
<evidence type="ECO:0000313" key="2">
    <source>
        <dbReference type="Ensembl" id="ENSPNAP00000000604.1"/>
    </source>
</evidence>
<dbReference type="RefSeq" id="XP_037395820.1">
    <property type="nucleotide sequence ID" value="XM_037539923.1"/>
</dbReference>
<protein>
    <recommendedName>
        <fullName evidence="1">STRA8 bHLH domain-containing protein</fullName>
    </recommendedName>
</protein>
<name>A0A3B4BQA2_PYGNA</name>
<reference evidence="2 3" key="1">
    <citation type="submission" date="2020-10" db="EMBL/GenBank/DDBJ databases">
        <title>Pygocentrus nattereri (red-bellied piranha) genome, fPygNat1, primary haplotype.</title>
        <authorList>
            <person name="Myers G."/>
            <person name="Meyer A."/>
            <person name="Karagic N."/>
            <person name="Pippel M."/>
            <person name="Winkler S."/>
            <person name="Tracey A."/>
            <person name="Wood J."/>
            <person name="Formenti G."/>
            <person name="Howe K."/>
            <person name="Fedrigo O."/>
            <person name="Jarvis E.D."/>
        </authorList>
    </citation>
    <scope>NUCLEOTIDE SEQUENCE [LARGE SCALE GENOMIC DNA]</scope>
</reference>
<dbReference type="GeneTree" id="ENSGT00390000017181"/>
<dbReference type="Proteomes" id="UP001501920">
    <property type="component" value="Chromosome 1"/>
</dbReference>
<dbReference type="PANTHER" id="PTHR35254:SF1">
    <property type="entry name" value="STIMULATED BY RETINOIC ACID GENE 8 PROTEIN HOMOLOG"/>
    <property type="match status" value="1"/>
</dbReference>
<dbReference type="GO" id="GO:0007283">
    <property type="term" value="P:spermatogenesis"/>
    <property type="evidence" value="ECO:0007669"/>
    <property type="project" value="TreeGrafter"/>
</dbReference>
<dbReference type="GO" id="GO:0005634">
    <property type="term" value="C:nucleus"/>
    <property type="evidence" value="ECO:0007669"/>
    <property type="project" value="TreeGrafter"/>
</dbReference>
<keyword evidence="3" id="KW-1185">Reference proteome</keyword>
<dbReference type="Ensembl" id="ENSPNAT00000013567.2">
    <property type="protein sequence ID" value="ENSPNAP00000000604.1"/>
    <property type="gene ID" value="ENSPNAG00000007617.2"/>
</dbReference>
<sequence length="333" mass="37272">MSCRGVVHCNEQGKKREAASGHRSVQGTALQACQRVTLADLFESLRNVVCPSTQKTPAKWKILDHAKGFLLEKEAYLSKLLALKAVFLQDDGGPKSLEEVREQYKRLYSKCFLHTCRCRHRIHVPDVDQGPCSNEEDSADEEVDVALQSQSSGLSAYSIQEFEGYLFLYRQTLELLLRSGILSPDQTGLSMVSEAISGLWNSLPPEQRAAVQQCTLKESAVTWIEPANNTPCSSLDSSQLTNLNASGTAFEEDLLQDAYDVVQRDMDDTTANSPSLVPPLNGDNEKLSEIYKDVMGFVRSHMSEDQKLTQDMYLTADYEELFLRCSESFDEDF</sequence>
<dbReference type="GO" id="GO:0071300">
    <property type="term" value="P:cellular response to retinoic acid"/>
    <property type="evidence" value="ECO:0007669"/>
    <property type="project" value="InterPro"/>
</dbReference>
<reference evidence="2" key="3">
    <citation type="submission" date="2025-09" db="UniProtKB">
        <authorList>
            <consortium name="Ensembl"/>
        </authorList>
    </citation>
    <scope>IDENTIFICATION</scope>
</reference>
<dbReference type="STRING" id="42514.ENSPNAP00000000604"/>
<dbReference type="OMA" id="YMQIIEF"/>
<dbReference type="GO" id="GO:0048477">
    <property type="term" value="P:oogenesis"/>
    <property type="evidence" value="ECO:0007669"/>
    <property type="project" value="TreeGrafter"/>
</dbReference>
<reference evidence="2" key="2">
    <citation type="submission" date="2025-08" db="UniProtKB">
        <authorList>
            <consortium name="Ensembl"/>
        </authorList>
    </citation>
    <scope>IDENTIFICATION</scope>
</reference>
<dbReference type="GO" id="GO:0051321">
    <property type="term" value="P:meiotic cell cycle"/>
    <property type="evidence" value="ECO:0007669"/>
    <property type="project" value="InterPro"/>
</dbReference>